<reference evidence="14 15" key="1">
    <citation type="journal article" date="2009" name="PLoS ONE">
        <title>The complete genome of Teredinibacter turnerae T7901: an intracellular endosymbiont of marine wood-boring bivalves (shipworms).</title>
        <authorList>
            <person name="Yang J.C."/>
            <person name="Madupu R."/>
            <person name="Durkin A.S."/>
            <person name="Ekborg N.A."/>
            <person name="Pedamallu C.S."/>
            <person name="Hostetler J.B."/>
            <person name="Radune D."/>
            <person name="Toms B.S."/>
            <person name="Henrissat B."/>
            <person name="Coutinho P.M."/>
            <person name="Schwarz S."/>
            <person name="Field L."/>
            <person name="Trindade-Silva A.E."/>
            <person name="Soares C.A.G."/>
            <person name="Elshahawi S."/>
            <person name="Hanora A."/>
            <person name="Schmidt E.W."/>
            <person name="Haygood M.G."/>
            <person name="Posfai J."/>
            <person name="Benner J."/>
            <person name="Madinger C."/>
            <person name="Nove J."/>
            <person name="Anton B."/>
            <person name="Chaudhary K."/>
            <person name="Foster J."/>
            <person name="Holman A."/>
            <person name="Kumar S."/>
            <person name="Lessard P.A."/>
            <person name="Luyten Y.A."/>
            <person name="Slatko B."/>
            <person name="Wood N."/>
            <person name="Wu B."/>
            <person name="Teplitski M."/>
            <person name="Mougous J.D."/>
            <person name="Ward N."/>
            <person name="Eisen J.A."/>
            <person name="Badger J.H."/>
            <person name="Distel D.L."/>
        </authorList>
    </citation>
    <scope>NUCLEOTIDE SEQUENCE [LARGE SCALE GENOMIC DNA]</scope>
    <source>
        <strain evidence="15">ATCC 39867 / T7901</strain>
    </source>
</reference>
<proteinExistence type="predicted"/>
<evidence type="ECO:0000256" key="4">
    <source>
        <dbReference type="ARBA" id="ARBA00022691"/>
    </source>
</evidence>
<dbReference type="SFLD" id="SFLDG01067">
    <property type="entry name" value="SPASM/twitch_domain_containing"/>
    <property type="match status" value="1"/>
</dbReference>
<evidence type="ECO:0000256" key="10">
    <source>
        <dbReference type="ARBA" id="ARBA00023150"/>
    </source>
</evidence>
<evidence type="ECO:0000256" key="9">
    <source>
        <dbReference type="ARBA" id="ARBA00023134"/>
    </source>
</evidence>
<dbReference type="InterPro" id="IPR007197">
    <property type="entry name" value="rSAM"/>
</dbReference>
<evidence type="ECO:0000256" key="7">
    <source>
        <dbReference type="ARBA" id="ARBA00023004"/>
    </source>
</evidence>
<dbReference type="EC" id="4.1.99.22" evidence="2"/>
<dbReference type="SFLD" id="SFLDS00029">
    <property type="entry name" value="Radical_SAM"/>
    <property type="match status" value="1"/>
</dbReference>
<dbReference type="CDD" id="cd01335">
    <property type="entry name" value="Radical_SAM"/>
    <property type="match status" value="1"/>
</dbReference>
<evidence type="ECO:0000256" key="1">
    <source>
        <dbReference type="ARBA" id="ARBA00001966"/>
    </source>
</evidence>
<keyword evidence="7" id="KW-0408">Iron</keyword>
<name>C5BPT1_TERTT</name>
<keyword evidence="8" id="KW-0411">Iron-sulfur</keyword>
<dbReference type="InterPro" id="IPR050105">
    <property type="entry name" value="MoCo_biosynth_MoaA/MoaC"/>
</dbReference>
<evidence type="ECO:0000256" key="5">
    <source>
        <dbReference type="ARBA" id="ARBA00022723"/>
    </source>
</evidence>
<dbReference type="eggNOG" id="COG2896">
    <property type="taxonomic scope" value="Bacteria"/>
</dbReference>
<feature type="domain" description="Radical SAM core" evidence="13">
    <location>
        <begin position="10"/>
        <end position="234"/>
    </location>
</feature>
<keyword evidence="11" id="KW-0456">Lyase</keyword>
<keyword evidence="9" id="KW-0342">GTP-binding</keyword>
<keyword evidence="15" id="KW-1185">Reference proteome</keyword>
<keyword evidence="6" id="KW-0547">Nucleotide-binding</keyword>
<comment type="catalytic activity">
    <reaction evidence="12">
        <text>GTP + AH2 + S-adenosyl-L-methionine = (8S)-3',8-cyclo-7,8-dihydroguanosine 5'-triphosphate + 5'-deoxyadenosine + L-methionine + A + H(+)</text>
        <dbReference type="Rhea" id="RHEA:49576"/>
        <dbReference type="ChEBI" id="CHEBI:13193"/>
        <dbReference type="ChEBI" id="CHEBI:15378"/>
        <dbReference type="ChEBI" id="CHEBI:17319"/>
        <dbReference type="ChEBI" id="CHEBI:17499"/>
        <dbReference type="ChEBI" id="CHEBI:37565"/>
        <dbReference type="ChEBI" id="CHEBI:57844"/>
        <dbReference type="ChEBI" id="CHEBI:59789"/>
        <dbReference type="ChEBI" id="CHEBI:131766"/>
        <dbReference type="EC" id="4.1.99.22"/>
    </reaction>
</comment>
<dbReference type="OrthoDB" id="9763993at2"/>
<sequence>MHTIPTLTDQYQRRFTYLRLSVTDACNFRCNYCLPDGYSCDSDEPNLSIPEIAAVANAFALNGTKKIRITGGEPTLRKDLAEIIHVCKTTPGIESVALTSNGYRITRLLPSLVDAGLDQLNLSADSLHPAQFQLITGHDKLQEVLAGLDLALELGLSKVKLNVVLLQEYNKAEIDNFFAFVKHKNISLRFIELMRTGDNGAFFNAQHFSGQEIETRLLEQGWRKTDTGPHAGPAKEYSHPEYAGRIGLIMPYSKDFCSSCNRLRVSSVGNLHLCLFADENQSLRPLLSMPSEQVARHIRQCVLGKKATHELHNNLSGSTRHLAMLGG</sequence>
<dbReference type="UniPathway" id="UPA00344"/>
<dbReference type="CDD" id="cd21117">
    <property type="entry name" value="Twitch_MoaA"/>
    <property type="match status" value="1"/>
</dbReference>
<dbReference type="HOGENOM" id="CLU_009273_0_1_6"/>
<dbReference type="GO" id="GO:0005525">
    <property type="term" value="F:GTP binding"/>
    <property type="evidence" value="ECO:0007669"/>
    <property type="project" value="UniProtKB-KW"/>
</dbReference>
<evidence type="ECO:0000313" key="14">
    <source>
        <dbReference type="EMBL" id="ACR11944.1"/>
    </source>
</evidence>
<dbReference type="GO" id="GO:0051539">
    <property type="term" value="F:4 iron, 4 sulfur cluster binding"/>
    <property type="evidence" value="ECO:0007669"/>
    <property type="project" value="UniProtKB-KW"/>
</dbReference>
<dbReference type="Gene3D" id="3.20.20.70">
    <property type="entry name" value="Aldolase class I"/>
    <property type="match status" value="1"/>
</dbReference>
<dbReference type="SMART" id="SM00729">
    <property type="entry name" value="Elp3"/>
    <property type="match status" value="1"/>
</dbReference>
<dbReference type="SFLD" id="SFLDG01383">
    <property type="entry name" value="cyclic_pyranopterin_phosphate"/>
    <property type="match status" value="1"/>
</dbReference>
<keyword evidence="4" id="KW-0949">S-adenosyl-L-methionine</keyword>
<comment type="cofactor">
    <cofactor evidence="1">
        <name>[4Fe-4S] cluster</name>
        <dbReference type="ChEBI" id="CHEBI:49883"/>
    </cofactor>
</comment>
<evidence type="ECO:0000256" key="11">
    <source>
        <dbReference type="ARBA" id="ARBA00023239"/>
    </source>
</evidence>
<dbReference type="GO" id="GO:0061799">
    <property type="term" value="F:cyclic pyranopterin monophosphate synthase activity"/>
    <property type="evidence" value="ECO:0007669"/>
    <property type="project" value="TreeGrafter"/>
</dbReference>
<dbReference type="GO" id="GO:0006777">
    <property type="term" value="P:Mo-molybdopterin cofactor biosynthetic process"/>
    <property type="evidence" value="ECO:0007669"/>
    <property type="project" value="UniProtKB-KW"/>
</dbReference>
<dbReference type="InterPro" id="IPR010505">
    <property type="entry name" value="MoaA_twitch"/>
</dbReference>
<dbReference type="AlphaFoldDB" id="C5BPT1"/>
<dbReference type="NCBIfam" id="TIGR02666">
    <property type="entry name" value="moaA"/>
    <property type="match status" value="1"/>
</dbReference>
<evidence type="ECO:0000256" key="12">
    <source>
        <dbReference type="ARBA" id="ARBA00048697"/>
    </source>
</evidence>
<dbReference type="InterPro" id="IPR013785">
    <property type="entry name" value="Aldolase_TIM"/>
</dbReference>
<accession>C5BPT1</accession>
<dbReference type="EMBL" id="CP001614">
    <property type="protein sequence ID" value="ACR11944.1"/>
    <property type="molecule type" value="Genomic_DNA"/>
</dbReference>
<evidence type="ECO:0000256" key="3">
    <source>
        <dbReference type="ARBA" id="ARBA00022485"/>
    </source>
</evidence>
<dbReference type="GO" id="GO:0061798">
    <property type="term" value="F:GTP 3',8'-cyclase activity"/>
    <property type="evidence" value="ECO:0007669"/>
    <property type="project" value="UniProtKB-EC"/>
</dbReference>
<dbReference type="KEGG" id="ttu:TERTU_3185"/>
<dbReference type="PROSITE" id="PS51918">
    <property type="entry name" value="RADICAL_SAM"/>
    <property type="match status" value="1"/>
</dbReference>
<dbReference type="Pfam" id="PF04055">
    <property type="entry name" value="Radical_SAM"/>
    <property type="match status" value="1"/>
</dbReference>
<dbReference type="GO" id="GO:0046872">
    <property type="term" value="F:metal ion binding"/>
    <property type="evidence" value="ECO:0007669"/>
    <property type="project" value="UniProtKB-KW"/>
</dbReference>
<dbReference type="InterPro" id="IPR058240">
    <property type="entry name" value="rSAM_sf"/>
</dbReference>
<dbReference type="Proteomes" id="UP000009080">
    <property type="component" value="Chromosome"/>
</dbReference>
<dbReference type="SUPFAM" id="SSF102114">
    <property type="entry name" value="Radical SAM enzymes"/>
    <property type="match status" value="1"/>
</dbReference>
<evidence type="ECO:0000313" key="15">
    <source>
        <dbReference type="Proteomes" id="UP000009080"/>
    </source>
</evidence>
<dbReference type="STRING" id="377629.TERTU_3185"/>
<keyword evidence="3" id="KW-0004">4Fe-4S</keyword>
<dbReference type="Pfam" id="PF06463">
    <property type="entry name" value="Mob_synth_C"/>
    <property type="match status" value="1"/>
</dbReference>
<gene>
    <name evidence="14" type="primary">moaA</name>
    <name evidence="14" type="ordered locus">TERTU_3185</name>
</gene>
<evidence type="ECO:0000256" key="8">
    <source>
        <dbReference type="ARBA" id="ARBA00023014"/>
    </source>
</evidence>
<organism evidence="14 15">
    <name type="scientific">Teredinibacter turnerae (strain ATCC 39867 / T7901)</name>
    <dbReference type="NCBI Taxonomy" id="377629"/>
    <lineage>
        <taxon>Bacteria</taxon>
        <taxon>Pseudomonadati</taxon>
        <taxon>Pseudomonadota</taxon>
        <taxon>Gammaproteobacteria</taxon>
        <taxon>Cellvibrionales</taxon>
        <taxon>Cellvibrionaceae</taxon>
        <taxon>Teredinibacter</taxon>
    </lineage>
</organism>
<dbReference type="PANTHER" id="PTHR22960">
    <property type="entry name" value="MOLYBDOPTERIN COFACTOR SYNTHESIS PROTEIN A"/>
    <property type="match status" value="1"/>
</dbReference>
<evidence type="ECO:0000259" key="13">
    <source>
        <dbReference type="PROSITE" id="PS51918"/>
    </source>
</evidence>
<dbReference type="RefSeq" id="WP_015818056.1">
    <property type="nucleotide sequence ID" value="NC_012997.1"/>
</dbReference>
<dbReference type="InterPro" id="IPR013483">
    <property type="entry name" value="MoaA"/>
</dbReference>
<dbReference type="PANTHER" id="PTHR22960:SF28">
    <property type="entry name" value="GTP 3',8-CYCLASE"/>
    <property type="match status" value="1"/>
</dbReference>
<dbReference type="SFLD" id="SFLDG01386">
    <property type="entry name" value="main_SPASM_domain-containing"/>
    <property type="match status" value="1"/>
</dbReference>
<keyword evidence="5" id="KW-0479">Metal-binding</keyword>
<dbReference type="InterPro" id="IPR000385">
    <property type="entry name" value="MoaA_NifB_PqqE_Fe-S-bd_CS"/>
</dbReference>
<keyword evidence="10" id="KW-0501">Molybdenum cofactor biosynthesis</keyword>
<protein>
    <recommendedName>
        <fullName evidence="2">GTP 3',8-cyclase</fullName>
        <ecNumber evidence="2">4.1.99.22</ecNumber>
    </recommendedName>
</protein>
<dbReference type="InterPro" id="IPR006638">
    <property type="entry name" value="Elp3/MiaA/NifB-like_rSAM"/>
</dbReference>
<dbReference type="PROSITE" id="PS01305">
    <property type="entry name" value="MOAA_NIFB_PQQE"/>
    <property type="match status" value="1"/>
</dbReference>
<evidence type="ECO:0000256" key="2">
    <source>
        <dbReference type="ARBA" id="ARBA00012167"/>
    </source>
</evidence>
<dbReference type="InterPro" id="IPR040064">
    <property type="entry name" value="MoaA-like"/>
</dbReference>
<evidence type="ECO:0000256" key="6">
    <source>
        <dbReference type="ARBA" id="ARBA00022741"/>
    </source>
</evidence>